<comment type="caution">
    <text evidence="1">The sequence shown here is derived from an EMBL/GenBank/DDBJ whole genome shotgun (WGS) entry which is preliminary data.</text>
</comment>
<accession>A0AA39IQP7</accession>
<dbReference type="AlphaFoldDB" id="A0AA39IQP7"/>
<proteinExistence type="predicted"/>
<sequence>MLDHTGCSNFYTRASLAGVTPLRGRDGNPIGDVLCRKTGFKVPSYKECFLPVASSDDKFYITNLLIEGGNAFYAVSADADLGEIRDKIHRMKHKCKRIFNIGTSQGVLVYDEMNELHRGVVFERLEKVRVYLIDSGRTIDVPYGEVLAIPNRNWIRAIGPCAFRFFVDGLPEDFAMTEDEKNNLNDYIRSKTVYIKILSTKDDEDAGFIVSLHKEGEDQDEDIGKLLLEGKFKEEKRRFTYTAFEIASDGQPITCHYCKTEGHRMEKCWQRKMDMLDLPRHPVVYGSRKFKH</sequence>
<evidence type="ECO:0000313" key="1">
    <source>
        <dbReference type="EMBL" id="KAK0427931.1"/>
    </source>
</evidence>
<gene>
    <name evidence="1" type="ORF">QR680_010492</name>
</gene>
<dbReference type="EMBL" id="JAUCMV010000001">
    <property type="protein sequence ID" value="KAK0427931.1"/>
    <property type="molecule type" value="Genomic_DNA"/>
</dbReference>
<evidence type="ECO:0000313" key="2">
    <source>
        <dbReference type="Proteomes" id="UP001175271"/>
    </source>
</evidence>
<name>A0AA39IQP7_9BILA</name>
<keyword evidence="2" id="KW-1185">Reference proteome</keyword>
<dbReference type="Proteomes" id="UP001175271">
    <property type="component" value="Unassembled WGS sequence"/>
</dbReference>
<organism evidence="1 2">
    <name type="scientific">Steinernema hermaphroditum</name>
    <dbReference type="NCBI Taxonomy" id="289476"/>
    <lineage>
        <taxon>Eukaryota</taxon>
        <taxon>Metazoa</taxon>
        <taxon>Ecdysozoa</taxon>
        <taxon>Nematoda</taxon>
        <taxon>Chromadorea</taxon>
        <taxon>Rhabditida</taxon>
        <taxon>Tylenchina</taxon>
        <taxon>Panagrolaimomorpha</taxon>
        <taxon>Strongyloidoidea</taxon>
        <taxon>Steinernematidae</taxon>
        <taxon>Steinernema</taxon>
    </lineage>
</organism>
<protein>
    <submittedName>
        <fullName evidence="1">Uncharacterized protein</fullName>
    </submittedName>
</protein>
<reference evidence="1" key="1">
    <citation type="submission" date="2023-06" db="EMBL/GenBank/DDBJ databases">
        <title>Genomic analysis of the entomopathogenic nematode Steinernema hermaphroditum.</title>
        <authorList>
            <person name="Schwarz E.M."/>
            <person name="Heppert J.K."/>
            <person name="Baniya A."/>
            <person name="Schwartz H.T."/>
            <person name="Tan C.-H."/>
            <person name="Antoshechkin I."/>
            <person name="Sternberg P.W."/>
            <person name="Goodrich-Blair H."/>
            <person name="Dillman A.R."/>
        </authorList>
    </citation>
    <scope>NUCLEOTIDE SEQUENCE</scope>
    <source>
        <strain evidence="1">PS9179</strain>
        <tissue evidence="1">Whole animal</tissue>
    </source>
</reference>